<dbReference type="PROSITE" id="PS51745">
    <property type="entry name" value="PB1"/>
    <property type="match status" value="1"/>
</dbReference>
<evidence type="ECO:0000313" key="3">
    <source>
        <dbReference type="EMBL" id="KAJ8423218.1"/>
    </source>
</evidence>
<feature type="region of interest" description="Disordered" evidence="1">
    <location>
        <begin position="413"/>
        <end position="432"/>
    </location>
</feature>
<feature type="compositionally biased region" description="Low complexity" evidence="1">
    <location>
        <begin position="229"/>
        <end position="245"/>
    </location>
</feature>
<evidence type="ECO:0000256" key="1">
    <source>
        <dbReference type="SAM" id="MobiDB-lite"/>
    </source>
</evidence>
<feature type="domain" description="PB1" evidence="2">
    <location>
        <begin position="37"/>
        <end position="131"/>
    </location>
</feature>
<evidence type="ECO:0000313" key="4">
    <source>
        <dbReference type="Proteomes" id="UP001153076"/>
    </source>
</evidence>
<sequence>MELDSGADSVSSTPRSAHLNHHNHNHNHHQRADDKAVVRLMCSFGGKILPRPHDNQLRYVGGDTRIVAVLRSISYSSLLSKLAKLLPANSGEFTVKYQLPHEDLDALITVSTDEDVDNMMDEFDRLLLQNAHHKTPRLRLFLFPNNLQEDSRTSSIASLLDGSRKRESWFLDALNGDSSGGLERGRSEASSIVSEVPDYLFGLDNSDEPPKFKYRVGLGDVVVGSDPGSPVVPPSVSSPFGSTSSAPAMPNLPPVKTKPENPVEELNEPSVQPTVGYTVSPVWNHNPTPSSTYSGPPMQAIPVYYVPAAGPGHPAPNAMPHGHTHIQPVPVPVPGPYVQQYGPISAPGQVPLGFSGSGPIYRQMAAVDPYEIQMQGNMVTGPGSAGQPIYYGVKNAGHGMAAPYPGIVAPMGAEDGIGSRPDANKGRTLQDE</sequence>
<dbReference type="Gene3D" id="3.10.20.90">
    <property type="entry name" value="Phosphatidylinositol 3-kinase Catalytic Subunit, Chain A, domain 1"/>
    <property type="match status" value="1"/>
</dbReference>
<dbReference type="SMART" id="SM00666">
    <property type="entry name" value="PB1"/>
    <property type="match status" value="1"/>
</dbReference>
<dbReference type="PANTHER" id="PTHR31066">
    <property type="entry name" value="OS05G0427100 PROTEIN-RELATED"/>
    <property type="match status" value="1"/>
</dbReference>
<organism evidence="3 4">
    <name type="scientific">Carnegiea gigantea</name>
    <dbReference type="NCBI Taxonomy" id="171969"/>
    <lineage>
        <taxon>Eukaryota</taxon>
        <taxon>Viridiplantae</taxon>
        <taxon>Streptophyta</taxon>
        <taxon>Embryophyta</taxon>
        <taxon>Tracheophyta</taxon>
        <taxon>Spermatophyta</taxon>
        <taxon>Magnoliopsida</taxon>
        <taxon>eudicotyledons</taxon>
        <taxon>Gunneridae</taxon>
        <taxon>Pentapetalae</taxon>
        <taxon>Caryophyllales</taxon>
        <taxon>Cactineae</taxon>
        <taxon>Cactaceae</taxon>
        <taxon>Cactoideae</taxon>
        <taxon>Echinocereeae</taxon>
        <taxon>Carnegiea</taxon>
    </lineage>
</organism>
<feature type="compositionally biased region" description="Basic residues" evidence="1">
    <location>
        <begin position="18"/>
        <end position="29"/>
    </location>
</feature>
<evidence type="ECO:0000259" key="2">
    <source>
        <dbReference type="PROSITE" id="PS51745"/>
    </source>
</evidence>
<keyword evidence="4" id="KW-1185">Reference proteome</keyword>
<dbReference type="CDD" id="cd06410">
    <property type="entry name" value="PB1_UP2"/>
    <property type="match status" value="1"/>
</dbReference>
<protein>
    <recommendedName>
        <fullName evidence="2">PB1 domain-containing protein</fullName>
    </recommendedName>
</protein>
<dbReference type="OrthoDB" id="1938580at2759"/>
<dbReference type="InterPro" id="IPR053793">
    <property type="entry name" value="PB1-like"/>
</dbReference>
<dbReference type="Proteomes" id="UP001153076">
    <property type="component" value="Unassembled WGS sequence"/>
</dbReference>
<dbReference type="EMBL" id="JAKOGI010002027">
    <property type="protein sequence ID" value="KAJ8423218.1"/>
    <property type="molecule type" value="Genomic_DNA"/>
</dbReference>
<dbReference type="FunFam" id="3.10.20.90:FF:000058">
    <property type="entry name" value="Octicosapeptide/phox/Bem1p domain kinase superfamily protein"/>
    <property type="match status" value="1"/>
</dbReference>
<accession>A0A9Q1GRD2</accession>
<dbReference type="PANTHER" id="PTHR31066:SF33">
    <property type="entry name" value="OS07G0556300 PROTEIN"/>
    <property type="match status" value="1"/>
</dbReference>
<dbReference type="Pfam" id="PF00564">
    <property type="entry name" value="PB1"/>
    <property type="match status" value="1"/>
</dbReference>
<feature type="compositionally biased region" description="Basic and acidic residues" evidence="1">
    <location>
        <begin position="422"/>
        <end position="432"/>
    </location>
</feature>
<proteinExistence type="predicted"/>
<dbReference type="AlphaFoldDB" id="A0A9Q1GRD2"/>
<dbReference type="InterPro" id="IPR053198">
    <property type="entry name" value="Gynoecium_Dev_Regulator"/>
</dbReference>
<reference evidence="3" key="1">
    <citation type="submission" date="2022-04" db="EMBL/GenBank/DDBJ databases">
        <title>Carnegiea gigantea Genome sequencing and assembly v2.</title>
        <authorList>
            <person name="Copetti D."/>
            <person name="Sanderson M.J."/>
            <person name="Burquez A."/>
            <person name="Wojciechowski M.F."/>
        </authorList>
    </citation>
    <scope>NUCLEOTIDE SEQUENCE</scope>
    <source>
        <strain evidence="3">SGP5-SGP5p</strain>
        <tissue evidence="3">Aerial part</tissue>
    </source>
</reference>
<dbReference type="InterPro" id="IPR000270">
    <property type="entry name" value="PB1_dom"/>
</dbReference>
<comment type="caution">
    <text evidence="3">The sequence shown here is derived from an EMBL/GenBank/DDBJ whole genome shotgun (WGS) entry which is preliminary data.</text>
</comment>
<feature type="region of interest" description="Disordered" evidence="1">
    <location>
        <begin position="229"/>
        <end position="269"/>
    </location>
</feature>
<dbReference type="SUPFAM" id="SSF54277">
    <property type="entry name" value="CAD &amp; PB1 domains"/>
    <property type="match status" value="1"/>
</dbReference>
<name>A0A9Q1GRD2_9CARY</name>
<feature type="region of interest" description="Disordered" evidence="1">
    <location>
        <begin position="1"/>
        <end position="33"/>
    </location>
</feature>
<gene>
    <name evidence="3" type="ORF">Cgig2_027501</name>
</gene>